<protein>
    <submittedName>
        <fullName evidence="2">Uncharacterized protein</fullName>
    </submittedName>
</protein>
<keyword evidence="1" id="KW-1133">Transmembrane helix</keyword>
<dbReference type="EMBL" id="CAJJDO010000069">
    <property type="protein sequence ID" value="CAD8178156.1"/>
    <property type="molecule type" value="Genomic_DNA"/>
</dbReference>
<comment type="caution">
    <text evidence="2">The sequence shown here is derived from an EMBL/GenBank/DDBJ whole genome shotgun (WGS) entry which is preliminary data.</text>
</comment>
<keyword evidence="1" id="KW-0472">Membrane</keyword>
<name>A0A8S1VV01_9CILI</name>
<evidence type="ECO:0000256" key="1">
    <source>
        <dbReference type="SAM" id="Phobius"/>
    </source>
</evidence>
<organism evidence="2 3">
    <name type="scientific">Paramecium pentaurelia</name>
    <dbReference type="NCBI Taxonomy" id="43138"/>
    <lineage>
        <taxon>Eukaryota</taxon>
        <taxon>Sar</taxon>
        <taxon>Alveolata</taxon>
        <taxon>Ciliophora</taxon>
        <taxon>Intramacronucleata</taxon>
        <taxon>Oligohymenophorea</taxon>
        <taxon>Peniculida</taxon>
        <taxon>Parameciidae</taxon>
        <taxon>Paramecium</taxon>
    </lineage>
</organism>
<accession>A0A8S1VV01</accession>
<keyword evidence="1" id="KW-0812">Transmembrane</keyword>
<evidence type="ECO:0000313" key="3">
    <source>
        <dbReference type="Proteomes" id="UP000689195"/>
    </source>
</evidence>
<feature type="transmembrane region" description="Helical" evidence="1">
    <location>
        <begin position="12"/>
        <end position="30"/>
    </location>
</feature>
<feature type="transmembrane region" description="Helical" evidence="1">
    <location>
        <begin position="36"/>
        <end position="56"/>
    </location>
</feature>
<reference evidence="2" key="1">
    <citation type="submission" date="2021-01" db="EMBL/GenBank/DDBJ databases">
        <authorList>
            <consortium name="Genoscope - CEA"/>
            <person name="William W."/>
        </authorList>
    </citation>
    <scope>NUCLEOTIDE SEQUENCE</scope>
</reference>
<keyword evidence="3" id="KW-1185">Reference proteome</keyword>
<dbReference type="PROSITE" id="PS51257">
    <property type="entry name" value="PROKAR_LIPOPROTEIN"/>
    <property type="match status" value="1"/>
</dbReference>
<sequence>MTKQLNILDKQSILIAISIVLACSIHSGQQQNLNEITWPFYVTIVSIILAYFNRIFDKIDRIKKKLFIYLPLNFVLNLKFRKPLKQVKVNFQEFKKDFEFQKNIYQLQLGKILKLESLSKNNNNNEKIVISYII</sequence>
<dbReference type="Proteomes" id="UP000689195">
    <property type="component" value="Unassembled WGS sequence"/>
</dbReference>
<dbReference type="AlphaFoldDB" id="A0A8S1VV01"/>
<evidence type="ECO:0000313" key="2">
    <source>
        <dbReference type="EMBL" id="CAD8178156.1"/>
    </source>
</evidence>
<gene>
    <name evidence="2" type="ORF">PPENT_87.1.T0690011</name>
</gene>
<proteinExistence type="predicted"/>